<accession>A0A5C2RMG3</accession>
<proteinExistence type="predicted"/>
<dbReference type="Proteomes" id="UP000313359">
    <property type="component" value="Unassembled WGS sequence"/>
</dbReference>
<feature type="region of interest" description="Disordered" evidence="1">
    <location>
        <begin position="147"/>
        <end position="168"/>
    </location>
</feature>
<evidence type="ECO:0000313" key="3">
    <source>
        <dbReference type="Proteomes" id="UP000313359"/>
    </source>
</evidence>
<evidence type="ECO:0000256" key="1">
    <source>
        <dbReference type="SAM" id="MobiDB-lite"/>
    </source>
</evidence>
<reference evidence="2" key="1">
    <citation type="journal article" date="2018" name="Genome Biol. Evol.">
        <title>Genomics and development of Lentinus tigrinus, a white-rot wood-decaying mushroom with dimorphic fruiting bodies.</title>
        <authorList>
            <person name="Wu B."/>
            <person name="Xu Z."/>
            <person name="Knudson A."/>
            <person name="Carlson A."/>
            <person name="Chen N."/>
            <person name="Kovaka S."/>
            <person name="LaButti K."/>
            <person name="Lipzen A."/>
            <person name="Pennachio C."/>
            <person name="Riley R."/>
            <person name="Schakwitz W."/>
            <person name="Umezawa K."/>
            <person name="Ohm R.A."/>
            <person name="Grigoriev I.V."/>
            <person name="Nagy L.G."/>
            <person name="Gibbons J."/>
            <person name="Hibbett D."/>
        </authorList>
    </citation>
    <scope>NUCLEOTIDE SEQUENCE [LARGE SCALE GENOMIC DNA]</scope>
    <source>
        <strain evidence="2">ALCF2SS1-6</strain>
    </source>
</reference>
<feature type="compositionally biased region" description="Polar residues" evidence="1">
    <location>
        <begin position="65"/>
        <end position="90"/>
    </location>
</feature>
<gene>
    <name evidence="2" type="ORF">L227DRAFT_617763</name>
</gene>
<evidence type="ECO:0000313" key="2">
    <source>
        <dbReference type="EMBL" id="RPD52504.1"/>
    </source>
</evidence>
<sequence>MPPTSSEILPEQLSTCPNEQVFQGQRFQWTIRRPVDGASYVQFQYSVPPIPALPSLEMPVETEPMSATSDVTVPSIQSSSQGSAPIQQQFVKPDGQHSDARSSMSVADNRERSSGPVRSKKHAQSSTTGMKTEYLFITPNRVTRWVRKPKKPVPRSMLHSWRLDHTVS</sequence>
<protein>
    <submittedName>
        <fullName evidence="2">Uncharacterized protein</fullName>
    </submittedName>
</protein>
<feature type="region of interest" description="Disordered" evidence="1">
    <location>
        <begin position="61"/>
        <end position="132"/>
    </location>
</feature>
<keyword evidence="3" id="KW-1185">Reference proteome</keyword>
<name>A0A5C2RMG3_9APHY</name>
<dbReference type="EMBL" id="ML122356">
    <property type="protein sequence ID" value="RPD52504.1"/>
    <property type="molecule type" value="Genomic_DNA"/>
</dbReference>
<organism evidence="2 3">
    <name type="scientific">Lentinus tigrinus ALCF2SS1-6</name>
    <dbReference type="NCBI Taxonomy" id="1328759"/>
    <lineage>
        <taxon>Eukaryota</taxon>
        <taxon>Fungi</taxon>
        <taxon>Dikarya</taxon>
        <taxon>Basidiomycota</taxon>
        <taxon>Agaricomycotina</taxon>
        <taxon>Agaricomycetes</taxon>
        <taxon>Polyporales</taxon>
        <taxon>Polyporaceae</taxon>
        <taxon>Lentinus</taxon>
    </lineage>
</organism>
<dbReference type="AlphaFoldDB" id="A0A5C2RMG3"/>